<evidence type="ECO:0000313" key="2">
    <source>
        <dbReference type="EMBL" id="KAA8887169.1"/>
    </source>
</evidence>
<feature type="transmembrane region" description="Helical" evidence="1">
    <location>
        <begin position="25"/>
        <end position="49"/>
    </location>
</feature>
<evidence type="ECO:0000256" key="1">
    <source>
        <dbReference type="SAM" id="Phobius"/>
    </source>
</evidence>
<organism evidence="2 3">
    <name type="scientific">Nocardia colli</name>
    <dbReference type="NCBI Taxonomy" id="2545717"/>
    <lineage>
        <taxon>Bacteria</taxon>
        <taxon>Bacillati</taxon>
        <taxon>Actinomycetota</taxon>
        <taxon>Actinomycetes</taxon>
        <taxon>Mycobacteriales</taxon>
        <taxon>Nocardiaceae</taxon>
        <taxon>Nocardia</taxon>
    </lineage>
</organism>
<dbReference type="InterPro" id="IPR037185">
    <property type="entry name" value="EmrE-like"/>
</dbReference>
<sequence>MAVPAVTALTNGAIGWLLVGRYSPLVPSAVGAGLLLLTPVGSLLLGALILGERPAPLQIIGCAVILAVAYGASAVRRGSSAR</sequence>
<keyword evidence="1" id="KW-0812">Transmembrane</keyword>
<dbReference type="Proteomes" id="UP000323876">
    <property type="component" value="Unassembled WGS sequence"/>
</dbReference>
<evidence type="ECO:0000313" key="3">
    <source>
        <dbReference type="Proteomes" id="UP000323876"/>
    </source>
</evidence>
<comment type="caution">
    <text evidence="2">The sequence shown here is derived from an EMBL/GenBank/DDBJ whole genome shotgun (WGS) entry which is preliminary data.</text>
</comment>
<reference evidence="2 3" key="1">
    <citation type="submission" date="2019-09" db="EMBL/GenBank/DDBJ databases">
        <authorList>
            <person name="Wang X."/>
        </authorList>
    </citation>
    <scope>NUCLEOTIDE SEQUENCE [LARGE SCALE GENOMIC DNA]</scope>
    <source>
        <strain evidence="2 3">CICC 11023</strain>
    </source>
</reference>
<feature type="transmembrane region" description="Helical" evidence="1">
    <location>
        <begin position="55"/>
        <end position="75"/>
    </location>
</feature>
<gene>
    <name evidence="2" type="ORF">F3087_19905</name>
</gene>
<proteinExistence type="predicted"/>
<name>A0A5N0EF50_9NOCA</name>
<dbReference type="AlphaFoldDB" id="A0A5N0EF50"/>
<keyword evidence="3" id="KW-1185">Reference proteome</keyword>
<accession>A0A5N0EF50</accession>
<dbReference type="EMBL" id="VXLC01000008">
    <property type="protein sequence ID" value="KAA8887169.1"/>
    <property type="molecule type" value="Genomic_DNA"/>
</dbReference>
<dbReference type="RefSeq" id="WP_150403500.1">
    <property type="nucleotide sequence ID" value="NZ_VXLC01000008.1"/>
</dbReference>
<protein>
    <submittedName>
        <fullName evidence="2">EamA family transporter</fullName>
    </submittedName>
</protein>
<dbReference type="OrthoDB" id="5315632at2"/>
<keyword evidence="1" id="KW-0472">Membrane</keyword>
<dbReference type="SUPFAM" id="SSF103481">
    <property type="entry name" value="Multidrug resistance efflux transporter EmrE"/>
    <property type="match status" value="1"/>
</dbReference>
<keyword evidence="1" id="KW-1133">Transmembrane helix</keyword>